<feature type="compositionally biased region" description="Low complexity" evidence="1">
    <location>
        <begin position="260"/>
        <end position="290"/>
    </location>
</feature>
<name>A0A495ES95_9MICC</name>
<dbReference type="Proteomes" id="UP000276055">
    <property type="component" value="Unassembled WGS sequence"/>
</dbReference>
<accession>A0A495ES95</accession>
<proteinExistence type="predicted"/>
<reference evidence="4 5" key="1">
    <citation type="submission" date="2018-10" db="EMBL/GenBank/DDBJ databases">
        <title>Genomic Encyclopedia of Type Strains, Phase IV (KMG-IV): sequencing the most valuable type-strain genomes for metagenomic binning, comparative biology and taxonomic classification.</title>
        <authorList>
            <person name="Goeker M."/>
        </authorList>
    </citation>
    <scope>NUCLEOTIDE SEQUENCE [LARGE SCALE GENOMIC DNA]</scope>
    <source>
        <strain evidence="4 5">DSM 25586</strain>
    </source>
</reference>
<keyword evidence="2" id="KW-0472">Membrane</keyword>
<keyword evidence="2" id="KW-1133">Transmembrane helix</keyword>
<keyword evidence="2" id="KW-0812">Transmembrane</keyword>
<evidence type="ECO:0000313" key="5">
    <source>
        <dbReference type="Proteomes" id="UP000276055"/>
    </source>
</evidence>
<dbReference type="Gene3D" id="1.20.1260.10">
    <property type="match status" value="1"/>
</dbReference>
<feature type="compositionally biased region" description="Low complexity" evidence="1">
    <location>
        <begin position="134"/>
        <end position="192"/>
    </location>
</feature>
<evidence type="ECO:0000313" key="4">
    <source>
        <dbReference type="EMBL" id="RKR19632.1"/>
    </source>
</evidence>
<feature type="domain" description="DUF4439" evidence="3">
    <location>
        <begin position="314"/>
        <end position="441"/>
    </location>
</feature>
<dbReference type="InterPro" id="IPR012347">
    <property type="entry name" value="Ferritin-like"/>
</dbReference>
<dbReference type="OrthoDB" id="4955429at2"/>
<dbReference type="SUPFAM" id="SSF47240">
    <property type="entry name" value="Ferritin-like"/>
    <property type="match status" value="1"/>
</dbReference>
<feature type="transmembrane region" description="Helical" evidence="2">
    <location>
        <begin position="24"/>
        <end position="44"/>
    </location>
</feature>
<evidence type="ECO:0000256" key="2">
    <source>
        <dbReference type="SAM" id="Phobius"/>
    </source>
</evidence>
<feature type="region of interest" description="Disordered" evidence="1">
    <location>
        <begin position="260"/>
        <end position="304"/>
    </location>
</feature>
<protein>
    <submittedName>
        <fullName evidence="4">Uncharacterized protein DUF4439</fullName>
    </submittedName>
</protein>
<sequence length="451" mass="43782">MTTWSVVNDESREKRRQGHFLRWLPRYALLACLALVVVSLGVAITPARPPEPVQPPFSDRARASALAETARLLDAGSHLGTAGNDRSAGVRADAAGSALGRTVTLLTTQAQALLAPGEKPPGTPGAAPAESGQATPTPATSPASPAPSGAGPSTAGPSTAAPSTAGPPNTGPSTAGPSNTGPSAAAPATASAAPLPSTAAGLVTALAHSGRQRLADAAMADGGMARLLAAVGTAQLLQASALAAATGTAAPAADVPAPQLTGTCPSTSAGSGEGATGTASPSAPAFTATPDGADGSETPGASAATSSAATVGTALAAVARTEAQTIYGYQVALPRLDGDAAKSAAGQLAHHDALLRSAESLSVLNCSAVPPREAGFTLSHSFLASPAAGLGNLEASALPVYGDLVALSGGETRQWAIAALFDAGKRTVLWGADPGPLPGLDRAALPPRPAG</sequence>
<dbReference type="InterPro" id="IPR009078">
    <property type="entry name" value="Ferritin-like_SF"/>
</dbReference>
<evidence type="ECO:0000256" key="1">
    <source>
        <dbReference type="SAM" id="MobiDB-lite"/>
    </source>
</evidence>
<organism evidence="4 5">
    <name type="scientific">Arthrobacter oryzae</name>
    <dbReference type="NCBI Taxonomy" id="409290"/>
    <lineage>
        <taxon>Bacteria</taxon>
        <taxon>Bacillati</taxon>
        <taxon>Actinomycetota</taxon>
        <taxon>Actinomycetes</taxon>
        <taxon>Micrococcales</taxon>
        <taxon>Micrococcaceae</taxon>
        <taxon>Arthrobacter</taxon>
    </lineage>
</organism>
<dbReference type="Pfam" id="PF14530">
    <property type="entry name" value="DUF4439"/>
    <property type="match status" value="1"/>
</dbReference>
<dbReference type="AlphaFoldDB" id="A0A495ES95"/>
<feature type="region of interest" description="Disordered" evidence="1">
    <location>
        <begin position="115"/>
        <end position="192"/>
    </location>
</feature>
<dbReference type="InterPro" id="IPR029447">
    <property type="entry name" value="DUF4439"/>
</dbReference>
<evidence type="ECO:0000259" key="3">
    <source>
        <dbReference type="Pfam" id="PF14530"/>
    </source>
</evidence>
<comment type="caution">
    <text evidence="4">The sequence shown here is derived from an EMBL/GenBank/DDBJ whole genome shotgun (WGS) entry which is preliminary data.</text>
</comment>
<gene>
    <name evidence="4" type="ORF">C8D78_2383</name>
</gene>
<dbReference type="EMBL" id="RBIR01000004">
    <property type="protein sequence ID" value="RKR19632.1"/>
    <property type="molecule type" value="Genomic_DNA"/>
</dbReference>